<gene>
    <name evidence="1" type="ORF">AKAME5_001701200</name>
</gene>
<evidence type="ECO:0000313" key="2">
    <source>
        <dbReference type="Proteomes" id="UP001279410"/>
    </source>
</evidence>
<dbReference type="EMBL" id="BRZM01000079">
    <property type="protein sequence ID" value="GLD65555.1"/>
    <property type="molecule type" value="Genomic_DNA"/>
</dbReference>
<proteinExistence type="predicted"/>
<accession>A0AAD3N5V8</accession>
<evidence type="ECO:0000313" key="1">
    <source>
        <dbReference type="EMBL" id="GLD65555.1"/>
    </source>
</evidence>
<dbReference type="AlphaFoldDB" id="A0AAD3N5V8"/>
<name>A0AAD3N5V8_LATJO</name>
<protein>
    <submittedName>
        <fullName evidence="1">Proprotein convertase subtilisin/kexin type 9 isoform X1</fullName>
    </submittedName>
</protein>
<reference evidence="1" key="1">
    <citation type="submission" date="2022-08" db="EMBL/GenBank/DDBJ databases">
        <title>Genome sequencing of akame (Lates japonicus).</title>
        <authorList>
            <person name="Hashiguchi Y."/>
            <person name="Takahashi H."/>
        </authorList>
    </citation>
    <scope>NUCLEOTIDE SEQUENCE</scope>
    <source>
        <strain evidence="1">Kochi</strain>
    </source>
</reference>
<comment type="caution">
    <text evidence="1">The sequence shown here is derived from an EMBL/GenBank/DDBJ whole genome shotgun (WGS) entry which is preliminary data.</text>
</comment>
<dbReference type="Proteomes" id="UP001279410">
    <property type="component" value="Unassembled WGS sequence"/>
</dbReference>
<organism evidence="1 2">
    <name type="scientific">Lates japonicus</name>
    <name type="common">Japanese lates</name>
    <dbReference type="NCBI Taxonomy" id="270547"/>
    <lineage>
        <taxon>Eukaryota</taxon>
        <taxon>Metazoa</taxon>
        <taxon>Chordata</taxon>
        <taxon>Craniata</taxon>
        <taxon>Vertebrata</taxon>
        <taxon>Euteleostomi</taxon>
        <taxon>Actinopterygii</taxon>
        <taxon>Neopterygii</taxon>
        <taxon>Teleostei</taxon>
        <taxon>Neoteleostei</taxon>
        <taxon>Acanthomorphata</taxon>
        <taxon>Carangaria</taxon>
        <taxon>Carangaria incertae sedis</taxon>
        <taxon>Centropomidae</taxon>
        <taxon>Lates</taxon>
    </lineage>
</organism>
<keyword evidence="2" id="KW-1185">Reference proteome</keyword>
<sequence length="131" mass="13681">MGQEFIDRLNTAPDIKGRSTHVDLFLLCPASPGQISRGSHWHIGVGVNGVAQGLGSFLVRAQLSGKGTVSGALAGMEYIRATLADPVNAVVVLLPFIGGFSRSFACDLSGHGGYELVAAAAGNYREDTCLY</sequence>